<comment type="caution">
    <text evidence="4">The sequence shown here is derived from an EMBL/GenBank/DDBJ whole genome shotgun (WGS) entry which is preliminary data.</text>
</comment>
<keyword evidence="2" id="KW-0520">NAD</keyword>
<dbReference type="Pfam" id="PF02826">
    <property type="entry name" value="2-Hacid_dh_C"/>
    <property type="match status" value="1"/>
</dbReference>
<reference evidence="5" key="1">
    <citation type="journal article" date="2019" name="Int. J. Syst. Evol. Microbiol.">
        <title>The Global Catalogue of Microorganisms (GCM) 10K type strain sequencing project: providing services to taxonomists for standard genome sequencing and annotation.</title>
        <authorList>
            <consortium name="The Broad Institute Genomics Platform"/>
            <consortium name="The Broad Institute Genome Sequencing Center for Infectious Disease"/>
            <person name="Wu L."/>
            <person name="Ma J."/>
        </authorList>
    </citation>
    <scope>NUCLEOTIDE SEQUENCE [LARGE SCALE GENOMIC DNA]</scope>
    <source>
        <strain evidence="5">CGMCC 4.7676</strain>
    </source>
</reference>
<dbReference type="PANTHER" id="PTHR43333">
    <property type="entry name" value="2-HACID_DH_C DOMAIN-CONTAINING PROTEIN"/>
    <property type="match status" value="1"/>
</dbReference>
<protein>
    <submittedName>
        <fullName evidence="4">NAD(P)-dependent oxidoreductase</fullName>
    </submittedName>
</protein>
<evidence type="ECO:0000313" key="4">
    <source>
        <dbReference type="EMBL" id="MFC3449846.1"/>
    </source>
</evidence>
<dbReference type="InterPro" id="IPR036291">
    <property type="entry name" value="NAD(P)-bd_dom_sf"/>
</dbReference>
<evidence type="ECO:0000313" key="5">
    <source>
        <dbReference type="Proteomes" id="UP001595645"/>
    </source>
</evidence>
<gene>
    <name evidence="4" type="ORF">ACFOSH_10430</name>
</gene>
<keyword evidence="5" id="KW-1185">Reference proteome</keyword>
<dbReference type="Gene3D" id="3.40.50.720">
    <property type="entry name" value="NAD(P)-binding Rossmann-like Domain"/>
    <property type="match status" value="2"/>
</dbReference>
<organism evidence="4 5">
    <name type="scientific">Amycolatopsis speibonae</name>
    <dbReference type="NCBI Taxonomy" id="1450224"/>
    <lineage>
        <taxon>Bacteria</taxon>
        <taxon>Bacillati</taxon>
        <taxon>Actinomycetota</taxon>
        <taxon>Actinomycetes</taxon>
        <taxon>Pseudonocardiales</taxon>
        <taxon>Pseudonocardiaceae</taxon>
        <taxon>Amycolatopsis</taxon>
    </lineage>
</organism>
<feature type="domain" description="D-isomer specific 2-hydroxyacid dehydrogenase NAD-binding" evidence="3">
    <location>
        <begin position="111"/>
        <end position="279"/>
    </location>
</feature>
<name>A0ABV7NSU5_9PSEU</name>
<evidence type="ECO:0000256" key="2">
    <source>
        <dbReference type="ARBA" id="ARBA00023027"/>
    </source>
</evidence>
<dbReference type="SUPFAM" id="SSF51735">
    <property type="entry name" value="NAD(P)-binding Rossmann-fold domains"/>
    <property type="match status" value="1"/>
</dbReference>
<evidence type="ECO:0000259" key="3">
    <source>
        <dbReference type="Pfam" id="PF02826"/>
    </source>
</evidence>
<proteinExistence type="predicted"/>
<dbReference type="PANTHER" id="PTHR43333:SF1">
    <property type="entry name" value="D-ISOMER SPECIFIC 2-HYDROXYACID DEHYDROGENASE NAD-BINDING DOMAIN-CONTAINING PROTEIN"/>
    <property type="match status" value="1"/>
</dbReference>
<dbReference type="RefSeq" id="WP_378238532.1">
    <property type="nucleotide sequence ID" value="NZ_JBHRWK010000014.1"/>
</dbReference>
<evidence type="ECO:0000256" key="1">
    <source>
        <dbReference type="ARBA" id="ARBA00023002"/>
    </source>
</evidence>
<keyword evidence="1" id="KW-0560">Oxidoreductase</keyword>
<dbReference type="EMBL" id="JBHRWK010000014">
    <property type="protein sequence ID" value="MFC3449846.1"/>
    <property type="molecule type" value="Genomic_DNA"/>
</dbReference>
<sequence length="314" mass="33314">MTAAKTTILVSTEADDLVAHELFGQLDDVEVLGYDPTSKELDDVQKGADIFVPPYRGTNRPMALMDQLANLKMVQITAAGTDEWVNEVPEGVVLAGARGAHAGPVSEWVLSAILAQLRHWPTLVRYQDKSTWAHRKFDADTLRGKRVLIVGAGSIGKATARLLDAFGAKSTLVASTARSGVHGAAELPDLIGGHQVVVITAPLNDATLNLVDKDFLAAMDDGALLVNAGRGRIVDTDALVGELRTGRIRAALDVTEPEPLPEDHPLWNCTGVIISPHSARTVPGTNALCYAVAVDQVRTFLAGETPSNAAARPV</sequence>
<dbReference type="InterPro" id="IPR006140">
    <property type="entry name" value="D-isomer_DH_NAD-bd"/>
</dbReference>
<accession>A0ABV7NSU5</accession>
<dbReference type="SUPFAM" id="SSF52283">
    <property type="entry name" value="Formate/glycerate dehydrogenase catalytic domain-like"/>
    <property type="match status" value="1"/>
</dbReference>
<dbReference type="Proteomes" id="UP001595645">
    <property type="component" value="Unassembled WGS sequence"/>
</dbReference>